<dbReference type="AlphaFoldDB" id="A0A1U7CWE9"/>
<protein>
    <recommendedName>
        <fullName evidence="3">DUF1501 domain-containing protein</fullName>
    </recommendedName>
</protein>
<dbReference type="InterPro" id="IPR017850">
    <property type="entry name" value="Alkaline_phosphatase_core_sf"/>
</dbReference>
<dbReference type="PROSITE" id="PS51318">
    <property type="entry name" value="TAT"/>
    <property type="match status" value="1"/>
</dbReference>
<dbReference type="RefSeq" id="WP_076349630.1">
    <property type="nucleotide sequence ID" value="NZ_CP019082.1"/>
</dbReference>
<evidence type="ECO:0008006" key="3">
    <source>
        <dbReference type="Google" id="ProtNLM"/>
    </source>
</evidence>
<dbReference type="PANTHER" id="PTHR43737:SF1">
    <property type="entry name" value="DUF1501 DOMAIN-CONTAINING PROTEIN"/>
    <property type="match status" value="1"/>
</dbReference>
<dbReference type="SUPFAM" id="SSF53649">
    <property type="entry name" value="Alkaline phosphatase-like"/>
    <property type="match status" value="1"/>
</dbReference>
<proteinExistence type="predicted"/>
<name>A0A1U7CWE9_9BACT</name>
<dbReference type="EMBL" id="CP019082">
    <property type="protein sequence ID" value="APW63251.1"/>
    <property type="molecule type" value="Genomic_DNA"/>
</dbReference>
<dbReference type="PANTHER" id="PTHR43737">
    <property type="entry name" value="BLL7424 PROTEIN"/>
    <property type="match status" value="1"/>
</dbReference>
<accession>A0A1U7CWE9</accession>
<evidence type="ECO:0000313" key="1">
    <source>
        <dbReference type="EMBL" id="APW63251.1"/>
    </source>
</evidence>
<dbReference type="KEGG" id="pbor:BSF38_04815"/>
<keyword evidence="2" id="KW-1185">Reference proteome</keyword>
<gene>
    <name evidence="1" type="ORF">BSF38_04815</name>
</gene>
<dbReference type="InterPro" id="IPR010869">
    <property type="entry name" value="DUF1501"/>
</dbReference>
<dbReference type="Proteomes" id="UP000186309">
    <property type="component" value="Chromosome"/>
</dbReference>
<dbReference type="Pfam" id="PF07394">
    <property type="entry name" value="DUF1501"/>
    <property type="match status" value="1"/>
</dbReference>
<organism evidence="1 2">
    <name type="scientific">Paludisphaera borealis</name>
    <dbReference type="NCBI Taxonomy" id="1387353"/>
    <lineage>
        <taxon>Bacteria</taxon>
        <taxon>Pseudomonadati</taxon>
        <taxon>Planctomycetota</taxon>
        <taxon>Planctomycetia</taxon>
        <taxon>Isosphaerales</taxon>
        <taxon>Isosphaeraceae</taxon>
        <taxon>Paludisphaera</taxon>
    </lineage>
</organism>
<evidence type="ECO:0000313" key="2">
    <source>
        <dbReference type="Proteomes" id="UP000186309"/>
    </source>
</evidence>
<dbReference type="InterPro" id="IPR006311">
    <property type="entry name" value="TAT_signal"/>
</dbReference>
<dbReference type="STRING" id="1387353.BSF38_04815"/>
<dbReference type="OrthoDB" id="127333at2"/>
<sequence>MASPSEAFGCGDFRRQNVSRREALRAGALALTGLSLPQLYARGQGAGANGFGRARACILIFQWGGPSHLDTWDPKPDAPAGIRGEFSTIATSTPGLMISEHFPMLAARSHRLAVIRSMTHDDAAHLSTAHRVVTGHLAPRPNSDDAGPSPNDWPHLGALVAKVHPRSGAIPDSVTMPWTVAHPAAPGGKAPGQHGGWLGKVYDPFRIDGDPNAPDFRVPGLGLPDGVSLGRLDERRALLASSNDALDLPAWDSYQARALDALGSAEAQGAFRIDGEAPRIREMYGRNIHGQCLLMARRLVESGVRLVTVNWHNDGQNFWDTHGDNFNRLKNDLMPPADRGFSALLDDLHARGLLDETLVVWVGEFGRAPKITAANAGREHWPRCYSAALAGAGIGGGQIWGTSDRWGAYPARDPASPDDLGATILHSLGVDPASEIPDTFGRPMRINTGAALTSLFA</sequence>
<reference evidence="2" key="1">
    <citation type="submission" date="2016-12" db="EMBL/GenBank/DDBJ databases">
        <title>Comparative genomics of four Isosphaeraceae planctomycetes: a common pool of plasmids and glycoside hydrolase genes.</title>
        <authorList>
            <person name="Ivanova A."/>
        </authorList>
    </citation>
    <scope>NUCLEOTIDE SEQUENCE [LARGE SCALE GENOMIC DNA]</scope>
    <source>
        <strain evidence="2">PX4</strain>
    </source>
</reference>